<evidence type="ECO:0000256" key="7">
    <source>
        <dbReference type="ARBA" id="ARBA00023139"/>
    </source>
</evidence>
<comment type="caution">
    <text evidence="10">The sequence shown here is derived from an EMBL/GenBank/DDBJ whole genome shotgun (WGS) entry which is preliminary data.</text>
</comment>
<feature type="chain" id="PRO_5021040382" evidence="9">
    <location>
        <begin position="29"/>
        <end position="488"/>
    </location>
</feature>
<evidence type="ECO:0000313" key="10">
    <source>
        <dbReference type="EMBL" id="TDG17780.1"/>
    </source>
</evidence>
<dbReference type="OrthoDB" id="9770517at2"/>
<keyword evidence="5 9" id="KW-0732">Signal</keyword>
<evidence type="ECO:0000256" key="2">
    <source>
        <dbReference type="ARBA" id="ARBA00007613"/>
    </source>
</evidence>
<dbReference type="Proteomes" id="UP000295722">
    <property type="component" value="Unassembled WGS sequence"/>
</dbReference>
<dbReference type="GO" id="GO:0015562">
    <property type="term" value="F:efflux transmembrane transporter activity"/>
    <property type="evidence" value="ECO:0007669"/>
    <property type="project" value="InterPro"/>
</dbReference>
<proteinExistence type="inferred from homology"/>
<dbReference type="GO" id="GO:0005886">
    <property type="term" value="C:plasma membrane"/>
    <property type="evidence" value="ECO:0007669"/>
    <property type="project" value="UniProtKB-SubCell"/>
</dbReference>
<reference evidence="10 11" key="1">
    <citation type="submission" date="2019-03" db="EMBL/GenBank/DDBJ databases">
        <title>Paraburkholderia sp. 4M-K11, isolated from subtropical forest soil.</title>
        <authorList>
            <person name="Gao Z.-H."/>
            <person name="Qiu L.-H."/>
        </authorList>
    </citation>
    <scope>NUCLEOTIDE SEQUENCE [LARGE SCALE GENOMIC DNA]</scope>
    <source>
        <strain evidence="10 11">4M-K11</strain>
    </source>
</reference>
<evidence type="ECO:0000256" key="5">
    <source>
        <dbReference type="ARBA" id="ARBA00022729"/>
    </source>
</evidence>
<dbReference type="NCBIfam" id="NF007390">
    <property type="entry name" value="PRK09915.1"/>
    <property type="match status" value="1"/>
</dbReference>
<gene>
    <name evidence="10" type="ORF">EYW47_36645</name>
</gene>
<comment type="subcellular location">
    <subcellularLocation>
        <location evidence="9">Cell membrane</location>
        <topology evidence="9">Lipid-anchor</topology>
    </subcellularLocation>
    <subcellularLocation>
        <location evidence="1">Membrane</location>
    </subcellularLocation>
</comment>
<keyword evidence="8 9" id="KW-0449">Lipoprotein</keyword>
<keyword evidence="7 9" id="KW-0564">Palmitate</keyword>
<evidence type="ECO:0000256" key="4">
    <source>
        <dbReference type="ARBA" id="ARBA00022692"/>
    </source>
</evidence>
<dbReference type="PROSITE" id="PS51257">
    <property type="entry name" value="PROKAR_LIPOPROTEIN"/>
    <property type="match status" value="1"/>
</dbReference>
<evidence type="ECO:0000256" key="9">
    <source>
        <dbReference type="RuleBase" id="RU362097"/>
    </source>
</evidence>
<evidence type="ECO:0000256" key="1">
    <source>
        <dbReference type="ARBA" id="ARBA00004370"/>
    </source>
</evidence>
<dbReference type="PANTHER" id="PTHR30203:SF20">
    <property type="entry name" value="MULTIDRUG RESISTANCE OUTER MEMBRANE PROTEIN MDTP-RELATED"/>
    <property type="match status" value="1"/>
</dbReference>
<evidence type="ECO:0000313" key="11">
    <source>
        <dbReference type="Proteomes" id="UP000295722"/>
    </source>
</evidence>
<dbReference type="NCBIfam" id="TIGR01845">
    <property type="entry name" value="outer_NodT"/>
    <property type="match status" value="1"/>
</dbReference>
<evidence type="ECO:0000256" key="8">
    <source>
        <dbReference type="ARBA" id="ARBA00023288"/>
    </source>
</evidence>
<dbReference type="EMBL" id="SMRP01000039">
    <property type="protein sequence ID" value="TDG17780.1"/>
    <property type="molecule type" value="Genomic_DNA"/>
</dbReference>
<accession>A0A4V6PJ03</accession>
<dbReference type="AlphaFoldDB" id="A0A4V6PJ03"/>
<dbReference type="InterPro" id="IPR010131">
    <property type="entry name" value="MdtP/NodT-like"/>
</dbReference>
<protein>
    <submittedName>
        <fullName evidence="10">MdtP family multidrug efflux transporter outer membrane subunit</fullName>
    </submittedName>
</protein>
<dbReference type="Pfam" id="PF02321">
    <property type="entry name" value="OEP"/>
    <property type="match status" value="2"/>
</dbReference>
<keyword evidence="3 9" id="KW-1134">Transmembrane beta strand</keyword>
<dbReference type="InterPro" id="IPR003423">
    <property type="entry name" value="OMP_efflux"/>
</dbReference>
<evidence type="ECO:0000256" key="3">
    <source>
        <dbReference type="ARBA" id="ARBA00022452"/>
    </source>
</evidence>
<dbReference type="SUPFAM" id="SSF56954">
    <property type="entry name" value="Outer membrane efflux proteins (OEP)"/>
    <property type="match status" value="1"/>
</dbReference>
<keyword evidence="6 9" id="KW-0472">Membrane</keyword>
<dbReference type="PANTHER" id="PTHR30203">
    <property type="entry name" value="OUTER MEMBRANE CATION EFFLUX PROTEIN"/>
    <property type="match status" value="1"/>
</dbReference>
<organism evidence="10 11">
    <name type="scientific">Paraburkholderia silviterrae</name>
    <dbReference type="NCBI Taxonomy" id="2528715"/>
    <lineage>
        <taxon>Bacteria</taxon>
        <taxon>Pseudomonadati</taxon>
        <taxon>Pseudomonadota</taxon>
        <taxon>Betaproteobacteria</taxon>
        <taxon>Burkholderiales</taxon>
        <taxon>Burkholderiaceae</taxon>
        <taxon>Paraburkholderia</taxon>
    </lineage>
</organism>
<dbReference type="Gene3D" id="1.20.1600.10">
    <property type="entry name" value="Outer membrane efflux proteins (OEP)"/>
    <property type="match status" value="1"/>
</dbReference>
<dbReference type="Gene3D" id="2.20.200.10">
    <property type="entry name" value="Outer membrane efflux proteins (OEP)"/>
    <property type="match status" value="1"/>
</dbReference>
<sequence length="488" mass="52896">MNKKHVITTACLMGLLSLLSLVSGCALMRRDSPPHTQIPPEQIQLASDIHLAREGWPDAQWWTRYNDPQLDALIERALKGSPTIAAAQVRVAQSGSQVELLRAGSNLQVSALGFLNRQRASSDGFLGPYALNFPKLGITGPWYTEGTIGLFAGLNIDLWGRQRSLVEAAIGACNARVAEEAAVELAISTDVAQLYFSMQASYRLLDLLQQSRQILAFAVQSHEGKTGTGLEGKVPLQAARGQLLGLDRQIVAAQGQITQTREMLRALVGASAGNLPEIQPVALPQAAAGLPAELSFQLLARRPDLQAMRWYVQSSFSEIDAAKAAFYPSLDIKAFFGLDSVHLNQLFRAASQQINFIPGLYLPIFDGGRLNANLRTARAGSNILIEQYNQAVLDAVRDVAVSGNRLQTLDEERRLQSDKVEAARFAHEAADAAYQRGLGSRVSAEEARLPLLAEQTALLLIDGERLNQDLVLTKALGGGYQAKDTAEP</sequence>
<keyword evidence="4 9" id="KW-0812">Transmembrane</keyword>
<comment type="similarity">
    <text evidence="2 9">Belongs to the outer membrane factor (OMF) (TC 1.B.17) family.</text>
</comment>
<evidence type="ECO:0000256" key="6">
    <source>
        <dbReference type="ARBA" id="ARBA00023136"/>
    </source>
</evidence>
<feature type="signal peptide" evidence="9">
    <location>
        <begin position="1"/>
        <end position="28"/>
    </location>
</feature>
<name>A0A4V6PJ03_9BURK</name>
<keyword evidence="11" id="KW-1185">Reference proteome</keyword>